<protein>
    <submittedName>
        <fullName evidence="1">Uncharacterized protein</fullName>
    </submittedName>
</protein>
<dbReference type="EMBL" id="CAKLBY020000264">
    <property type="protein sequence ID" value="CAK7941670.1"/>
    <property type="molecule type" value="Genomic_DNA"/>
</dbReference>
<organism evidence="1 2">
    <name type="scientific">Peronospora matthiolae</name>
    <dbReference type="NCBI Taxonomy" id="2874970"/>
    <lineage>
        <taxon>Eukaryota</taxon>
        <taxon>Sar</taxon>
        <taxon>Stramenopiles</taxon>
        <taxon>Oomycota</taxon>
        <taxon>Peronosporomycetes</taxon>
        <taxon>Peronosporales</taxon>
        <taxon>Peronosporaceae</taxon>
        <taxon>Peronospora</taxon>
    </lineage>
</organism>
<accession>A0AAV1V737</accession>
<gene>
    <name evidence="1" type="ORF">PM001_LOCUS26820</name>
</gene>
<evidence type="ECO:0000313" key="1">
    <source>
        <dbReference type="EMBL" id="CAK7941670.1"/>
    </source>
</evidence>
<evidence type="ECO:0000313" key="2">
    <source>
        <dbReference type="Proteomes" id="UP001162060"/>
    </source>
</evidence>
<reference evidence="1" key="1">
    <citation type="submission" date="2024-01" db="EMBL/GenBank/DDBJ databases">
        <authorList>
            <person name="Webb A."/>
        </authorList>
    </citation>
    <scope>NUCLEOTIDE SEQUENCE</scope>
    <source>
        <strain evidence="1">Pm1</strain>
    </source>
</reference>
<dbReference type="Proteomes" id="UP001162060">
    <property type="component" value="Unassembled WGS sequence"/>
</dbReference>
<name>A0AAV1V737_9STRA</name>
<proteinExistence type="predicted"/>
<comment type="caution">
    <text evidence="1">The sequence shown here is derived from an EMBL/GenBank/DDBJ whole genome shotgun (WGS) entry which is preliminary data.</text>
</comment>
<dbReference type="AlphaFoldDB" id="A0AAV1V737"/>
<sequence>MEAWLLDAATSSVCTPQFSLPLNVLFFADAGRDFRAAAATFDCAGDADLMPRSNPCPFFGAKLDSTVSGGNGPVYGV</sequence>